<name>A0ABR9BFM9_9GAMM</name>
<evidence type="ECO:0000313" key="2">
    <source>
        <dbReference type="EMBL" id="MBD8511257.1"/>
    </source>
</evidence>
<sequence length="230" mass="26176">MKYKIKATDENLALLAYLKESDKQSVKNTFWLPLISNLVAGIVAAALVVSITWNVERDLKKVELQNSKASVVWQARVEATKENMVALSNLHNFIKYDLEKSIYNELDDGRLLEGFAANSVTPLMFKDYMVKHQETMRVIKSNSALLSKDMAGSTSDFLLAMERLININLISNFQPEKLFPITITGSVKPEYPESAYKMLSEMVGFFELNFMPHYDKLESEYRNSLALEAD</sequence>
<keyword evidence="1" id="KW-1133">Transmembrane helix</keyword>
<reference evidence="2 3" key="1">
    <citation type="submission" date="2020-09" db="EMBL/GenBank/DDBJ databases">
        <title>Photobacterium sp. CAU 1568 isolated from sand of Sido Beach.</title>
        <authorList>
            <person name="Kim W."/>
        </authorList>
    </citation>
    <scope>NUCLEOTIDE SEQUENCE [LARGE SCALE GENOMIC DNA]</scope>
    <source>
        <strain evidence="2 3">CAU 1568</strain>
    </source>
</reference>
<protein>
    <submittedName>
        <fullName evidence="2">Uncharacterized protein</fullName>
    </submittedName>
</protein>
<feature type="transmembrane region" description="Helical" evidence="1">
    <location>
        <begin position="30"/>
        <end position="53"/>
    </location>
</feature>
<evidence type="ECO:0000313" key="3">
    <source>
        <dbReference type="Proteomes" id="UP000649768"/>
    </source>
</evidence>
<proteinExistence type="predicted"/>
<keyword evidence="1" id="KW-0812">Transmembrane</keyword>
<gene>
    <name evidence="2" type="ORF">IFO68_00910</name>
</gene>
<comment type="caution">
    <text evidence="2">The sequence shown here is derived from an EMBL/GenBank/DDBJ whole genome shotgun (WGS) entry which is preliminary data.</text>
</comment>
<keyword evidence="3" id="KW-1185">Reference proteome</keyword>
<organism evidence="2 3">
    <name type="scientific">Photobacterium arenosum</name>
    <dbReference type="NCBI Taxonomy" id="2774143"/>
    <lineage>
        <taxon>Bacteria</taxon>
        <taxon>Pseudomonadati</taxon>
        <taxon>Pseudomonadota</taxon>
        <taxon>Gammaproteobacteria</taxon>
        <taxon>Vibrionales</taxon>
        <taxon>Vibrionaceae</taxon>
        <taxon>Photobacterium</taxon>
    </lineage>
</organism>
<dbReference type="EMBL" id="JACYTP010000001">
    <property type="protein sequence ID" value="MBD8511257.1"/>
    <property type="molecule type" value="Genomic_DNA"/>
</dbReference>
<keyword evidence="1" id="KW-0472">Membrane</keyword>
<accession>A0ABR9BFM9</accession>
<evidence type="ECO:0000256" key="1">
    <source>
        <dbReference type="SAM" id="Phobius"/>
    </source>
</evidence>
<dbReference type="RefSeq" id="WP_192013834.1">
    <property type="nucleotide sequence ID" value="NZ_JACYTP010000001.1"/>
</dbReference>
<dbReference type="Proteomes" id="UP000649768">
    <property type="component" value="Unassembled WGS sequence"/>
</dbReference>